<dbReference type="OrthoDB" id="5290302at2"/>
<evidence type="ECO:0000313" key="2">
    <source>
        <dbReference type="EMBL" id="EFP95367.1"/>
    </source>
</evidence>
<dbReference type="Pfam" id="PF00561">
    <property type="entry name" value="Abhydrolase_1"/>
    <property type="match status" value="1"/>
</dbReference>
<proteinExistence type="predicted"/>
<dbReference type="PANTHER" id="PTHR43194:SF5">
    <property type="entry name" value="PIMELOYL-[ACYL-CARRIER PROTEIN] METHYL ESTER ESTERASE"/>
    <property type="match status" value="1"/>
</dbReference>
<dbReference type="InterPro" id="IPR050228">
    <property type="entry name" value="Carboxylesterase_BioH"/>
</dbReference>
<dbReference type="EMBL" id="AEIU01000096">
    <property type="protein sequence ID" value="EFP95367.1"/>
    <property type="molecule type" value="Genomic_DNA"/>
</dbReference>
<reference evidence="2 3" key="1">
    <citation type="journal article" date="2012" name="Int. J. Syst. Evol. Microbiol.">
        <title>Vibrio caribbeanicus sp. nov., isolated from the marine sponge Scleritoderma cyanea.</title>
        <authorList>
            <person name="Hoffmann M."/>
            <person name="Monday S.R."/>
            <person name="Allard M.W."/>
            <person name="Strain E.A."/>
            <person name="Whittaker P."/>
            <person name="Naum M."/>
            <person name="McCarthy P.J."/>
            <person name="Lopez J.V."/>
            <person name="Fischer M."/>
            <person name="Brown E.W."/>
        </authorList>
    </citation>
    <scope>NUCLEOTIDE SEQUENCE [LARGE SCALE GENOMIC DNA]</scope>
    <source>
        <strain evidence="2 3">ATCC BAA-2122</strain>
    </source>
</reference>
<evidence type="ECO:0000259" key="1">
    <source>
        <dbReference type="Pfam" id="PF00561"/>
    </source>
</evidence>
<dbReference type="Gene3D" id="3.40.50.1820">
    <property type="entry name" value="alpha/beta hydrolase"/>
    <property type="match status" value="1"/>
</dbReference>
<sequence>MVPIVLLRGLLRESGHWHYFIKAIKQRYPDIEILTPNVPGNGDLNQLKSPTSIDAMMRAVQTQIPEHYDSFHLVSISMGSMIASHWAHQRPDLVKSLTMINPSFSRYSSIQQRINLAALSRLFCAKQKNPLIFEQEVIKWTCPNSLDDNEKIEYYAELARQHPVTKINTLRQLLAAAKFKGETHAPECPTQVVVSEHDKLVNSISGKKIADAWNIELSCFNSNAHDLPLAEPHELAEKLLNWLYKTN</sequence>
<dbReference type="eggNOG" id="COG2267">
    <property type="taxonomic scope" value="Bacteria"/>
</dbReference>
<organism evidence="2 3">
    <name type="scientific">Vibrio caribbeanicus ATCC BAA-2122</name>
    <dbReference type="NCBI Taxonomy" id="796620"/>
    <lineage>
        <taxon>Bacteria</taxon>
        <taxon>Pseudomonadati</taxon>
        <taxon>Pseudomonadota</taxon>
        <taxon>Gammaproteobacteria</taxon>
        <taxon>Vibrionales</taxon>
        <taxon>Vibrionaceae</taxon>
        <taxon>Vibrio</taxon>
    </lineage>
</organism>
<dbReference type="AlphaFoldDB" id="E3BNE8"/>
<feature type="domain" description="AB hydrolase-1" evidence="1">
    <location>
        <begin position="3"/>
        <end position="106"/>
    </location>
</feature>
<name>E3BNE8_9VIBR</name>
<keyword evidence="2" id="KW-0378">Hydrolase</keyword>
<gene>
    <name evidence="2" type="ORF">VIBC2010_15069</name>
</gene>
<keyword evidence="3" id="KW-1185">Reference proteome</keyword>
<dbReference type="InterPro" id="IPR029058">
    <property type="entry name" value="AB_hydrolase_fold"/>
</dbReference>
<dbReference type="SUPFAM" id="SSF53474">
    <property type="entry name" value="alpha/beta-Hydrolases"/>
    <property type="match status" value="1"/>
</dbReference>
<evidence type="ECO:0000313" key="3">
    <source>
        <dbReference type="Proteomes" id="UP000002943"/>
    </source>
</evidence>
<accession>E3BNE8</accession>
<dbReference type="RefSeq" id="WP_009602725.1">
    <property type="nucleotide sequence ID" value="NZ_AEIU01000096.1"/>
</dbReference>
<comment type="caution">
    <text evidence="2">The sequence shown here is derived from an EMBL/GenBank/DDBJ whole genome shotgun (WGS) entry which is preliminary data.</text>
</comment>
<dbReference type="PANTHER" id="PTHR43194">
    <property type="entry name" value="HYDROLASE ALPHA/BETA FOLD FAMILY"/>
    <property type="match status" value="1"/>
</dbReference>
<dbReference type="GO" id="GO:0016787">
    <property type="term" value="F:hydrolase activity"/>
    <property type="evidence" value="ECO:0007669"/>
    <property type="project" value="UniProtKB-KW"/>
</dbReference>
<protein>
    <submittedName>
        <fullName evidence="2">Hydrolase</fullName>
    </submittedName>
</protein>
<dbReference type="STRING" id="796620.VIBC2010_15069"/>
<dbReference type="Proteomes" id="UP000002943">
    <property type="component" value="Unassembled WGS sequence"/>
</dbReference>
<dbReference type="InterPro" id="IPR000073">
    <property type="entry name" value="AB_hydrolase_1"/>
</dbReference>